<dbReference type="InterPro" id="IPR011006">
    <property type="entry name" value="CheY-like_superfamily"/>
</dbReference>
<dbReference type="PANTHER" id="PTHR44591:SF25">
    <property type="entry name" value="CHEMOTAXIS TWO-COMPONENT RESPONSE REGULATOR"/>
    <property type="match status" value="1"/>
</dbReference>
<protein>
    <submittedName>
        <fullName evidence="4">Response regulator</fullName>
    </submittedName>
</protein>
<accession>A0A2U2J065</accession>
<dbReference type="InterPro" id="IPR001789">
    <property type="entry name" value="Sig_transdc_resp-reg_receiver"/>
</dbReference>
<evidence type="ECO:0000313" key="4">
    <source>
        <dbReference type="EMBL" id="PWG01726.1"/>
    </source>
</evidence>
<keyword evidence="5" id="KW-1185">Reference proteome</keyword>
<dbReference type="SMART" id="SM00448">
    <property type="entry name" value="REC"/>
    <property type="match status" value="1"/>
</dbReference>
<dbReference type="RefSeq" id="WP_109269865.1">
    <property type="nucleotide sequence ID" value="NZ_QFFF01000001.1"/>
</dbReference>
<dbReference type="Pfam" id="PF00072">
    <property type="entry name" value="Response_reg"/>
    <property type="match status" value="1"/>
</dbReference>
<dbReference type="InterPro" id="IPR050595">
    <property type="entry name" value="Bact_response_regulator"/>
</dbReference>
<comment type="caution">
    <text evidence="4">The sequence shown here is derived from an EMBL/GenBank/DDBJ whole genome shotgun (WGS) entry which is preliminary data.</text>
</comment>
<feature type="modified residue" description="4-aspartylphosphate" evidence="2">
    <location>
        <position position="55"/>
    </location>
</feature>
<dbReference type="PROSITE" id="PS50110">
    <property type="entry name" value="RESPONSE_REGULATORY"/>
    <property type="match status" value="1"/>
</dbReference>
<dbReference type="SUPFAM" id="SSF52172">
    <property type="entry name" value="CheY-like"/>
    <property type="match status" value="1"/>
</dbReference>
<dbReference type="OrthoDB" id="7578420at2"/>
<keyword evidence="1 2" id="KW-0597">Phosphoprotein</keyword>
<feature type="domain" description="Response regulatory" evidence="3">
    <location>
        <begin position="6"/>
        <end position="119"/>
    </location>
</feature>
<organism evidence="4 5">
    <name type="scientific">Allosphingosinicella humi</name>
    <dbReference type="NCBI Taxonomy" id="2068657"/>
    <lineage>
        <taxon>Bacteria</taxon>
        <taxon>Pseudomonadati</taxon>
        <taxon>Pseudomonadota</taxon>
        <taxon>Alphaproteobacteria</taxon>
        <taxon>Sphingomonadales</taxon>
        <taxon>Sphingomonadaceae</taxon>
        <taxon>Allosphingosinicella</taxon>
    </lineage>
</organism>
<evidence type="ECO:0000313" key="5">
    <source>
        <dbReference type="Proteomes" id="UP000245916"/>
    </source>
</evidence>
<dbReference type="EMBL" id="QFFF01000001">
    <property type="protein sequence ID" value="PWG01726.1"/>
    <property type="molecule type" value="Genomic_DNA"/>
</dbReference>
<evidence type="ECO:0000256" key="2">
    <source>
        <dbReference type="PROSITE-ProRule" id="PRU00169"/>
    </source>
</evidence>
<dbReference type="Proteomes" id="UP000245916">
    <property type="component" value="Unassembled WGS sequence"/>
</dbReference>
<dbReference type="Gene3D" id="3.40.50.2300">
    <property type="match status" value="1"/>
</dbReference>
<dbReference type="AlphaFoldDB" id="A0A2U2J065"/>
<name>A0A2U2J065_9SPHN</name>
<sequence>MKVAQKVFLVDDDPAIRASLKFSFELEGFEVVEFADAETIAEHAPSLGGGCLVIDYRLPGMNGLALLALLRMQGVTLPAVVITSNPTRQVRQAVADAKAVLIEKPLLCDALTAAIRSLISSTEMSLPVDLTQ</sequence>
<reference evidence="4 5" key="1">
    <citation type="submission" date="2018-05" db="EMBL/GenBank/DDBJ databases">
        <title>Genome of Sphingosinicella humi QZX222.</title>
        <authorList>
            <person name="Qiao Z."/>
            <person name="Wang G."/>
        </authorList>
    </citation>
    <scope>NUCLEOTIDE SEQUENCE [LARGE SCALE GENOMIC DNA]</scope>
    <source>
        <strain evidence="4 5">QZX222</strain>
    </source>
</reference>
<dbReference type="PANTHER" id="PTHR44591">
    <property type="entry name" value="STRESS RESPONSE REGULATOR PROTEIN 1"/>
    <property type="match status" value="1"/>
</dbReference>
<evidence type="ECO:0000256" key="1">
    <source>
        <dbReference type="ARBA" id="ARBA00022553"/>
    </source>
</evidence>
<gene>
    <name evidence="4" type="ORF">DF286_01715</name>
</gene>
<evidence type="ECO:0000259" key="3">
    <source>
        <dbReference type="PROSITE" id="PS50110"/>
    </source>
</evidence>
<proteinExistence type="predicted"/>
<dbReference type="GO" id="GO:0000160">
    <property type="term" value="P:phosphorelay signal transduction system"/>
    <property type="evidence" value="ECO:0007669"/>
    <property type="project" value="InterPro"/>
</dbReference>